<dbReference type="PANTHER" id="PTHR45947:SF3">
    <property type="entry name" value="SULFOQUINOVOSYL TRANSFERASE SQD2"/>
    <property type="match status" value="1"/>
</dbReference>
<dbReference type="CDD" id="cd03801">
    <property type="entry name" value="GT4_PimA-like"/>
    <property type="match status" value="1"/>
</dbReference>
<dbReference type="GO" id="GO:0009250">
    <property type="term" value="P:glucan biosynthetic process"/>
    <property type="evidence" value="ECO:0007669"/>
    <property type="project" value="InterPro"/>
</dbReference>
<evidence type="ECO:0000259" key="4">
    <source>
        <dbReference type="Pfam" id="PF13439"/>
    </source>
</evidence>
<dbReference type="Proteomes" id="UP000586918">
    <property type="component" value="Unassembled WGS sequence"/>
</dbReference>
<dbReference type="NCBIfam" id="TIGR02149">
    <property type="entry name" value="glgA_Coryne"/>
    <property type="match status" value="1"/>
</dbReference>
<evidence type="ECO:0000313" key="5">
    <source>
        <dbReference type="EMBL" id="NMH93231.1"/>
    </source>
</evidence>
<evidence type="ECO:0000313" key="6">
    <source>
        <dbReference type="Proteomes" id="UP000586918"/>
    </source>
</evidence>
<dbReference type="EMBL" id="JAAXKZ010000061">
    <property type="protein sequence ID" value="NMH93231.1"/>
    <property type="molecule type" value="Genomic_DNA"/>
</dbReference>
<evidence type="ECO:0000256" key="1">
    <source>
        <dbReference type="ARBA" id="ARBA00022676"/>
    </source>
</evidence>
<dbReference type="InterPro" id="IPR001296">
    <property type="entry name" value="Glyco_trans_1"/>
</dbReference>
<dbReference type="InterPro" id="IPR011875">
    <property type="entry name" value="M1P_synthase"/>
</dbReference>
<organism evidence="5 6">
    <name type="scientific">Pseudonocardia bannensis</name>
    <dbReference type="NCBI Taxonomy" id="630973"/>
    <lineage>
        <taxon>Bacteria</taxon>
        <taxon>Bacillati</taxon>
        <taxon>Actinomycetota</taxon>
        <taxon>Actinomycetes</taxon>
        <taxon>Pseudonocardiales</taxon>
        <taxon>Pseudonocardiaceae</taxon>
        <taxon>Pseudonocardia</taxon>
    </lineage>
</organism>
<gene>
    <name evidence="5" type="primary">glgA</name>
    <name evidence="5" type="ORF">HF519_16960</name>
</gene>
<keyword evidence="2" id="KW-0808">Transferase</keyword>
<dbReference type="SUPFAM" id="SSF53756">
    <property type="entry name" value="UDP-Glycosyltransferase/glycogen phosphorylase"/>
    <property type="match status" value="1"/>
</dbReference>
<comment type="caution">
    <text evidence="5">The sequence shown here is derived from an EMBL/GenBank/DDBJ whole genome shotgun (WGS) entry which is preliminary data.</text>
</comment>
<proteinExistence type="predicted"/>
<dbReference type="Pfam" id="PF00534">
    <property type="entry name" value="Glycos_transf_1"/>
    <property type="match status" value="1"/>
</dbReference>
<name>A0A848DL99_9PSEU</name>
<dbReference type="PANTHER" id="PTHR45947">
    <property type="entry name" value="SULFOQUINOVOSYL TRANSFERASE SQD2"/>
    <property type="match status" value="1"/>
</dbReference>
<dbReference type="GO" id="GO:1901137">
    <property type="term" value="P:carbohydrate derivative biosynthetic process"/>
    <property type="evidence" value="ECO:0007669"/>
    <property type="project" value="UniProtKB-ARBA"/>
</dbReference>
<dbReference type="InterPro" id="IPR028098">
    <property type="entry name" value="Glyco_trans_4-like_N"/>
</dbReference>
<feature type="domain" description="Glycosyltransferase subfamily 4-like N-terminal" evidence="4">
    <location>
        <begin position="15"/>
        <end position="182"/>
    </location>
</feature>
<dbReference type="AlphaFoldDB" id="A0A848DL99"/>
<accession>A0A848DL99</accession>
<evidence type="ECO:0000259" key="3">
    <source>
        <dbReference type="Pfam" id="PF00534"/>
    </source>
</evidence>
<feature type="domain" description="Glycosyl transferase family 1" evidence="3">
    <location>
        <begin position="196"/>
        <end position="367"/>
    </location>
</feature>
<dbReference type="Pfam" id="PF13439">
    <property type="entry name" value="Glyco_transf_4"/>
    <property type="match status" value="1"/>
</dbReference>
<keyword evidence="1" id="KW-0328">Glycosyltransferase</keyword>
<reference evidence="5 6" key="1">
    <citation type="submission" date="2020-04" db="EMBL/GenBank/DDBJ databases">
        <authorList>
            <person name="Klaysubun C."/>
            <person name="Duangmal K."/>
            <person name="Lipun K."/>
        </authorList>
    </citation>
    <scope>NUCLEOTIDE SEQUENCE [LARGE SCALE GENOMIC DNA]</scope>
    <source>
        <strain evidence="5 6">DSM 45300</strain>
    </source>
</reference>
<dbReference type="RefSeq" id="WP_169413931.1">
    <property type="nucleotide sequence ID" value="NZ_JAAXKZ010000061.1"/>
</dbReference>
<protein>
    <submittedName>
        <fullName evidence="5">Glycogen synthase</fullName>
    </submittedName>
</protein>
<keyword evidence="6" id="KW-1185">Reference proteome</keyword>
<dbReference type="GO" id="GO:0016757">
    <property type="term" value="F:glycosyltransferase activity"/>
    <property type="evidence" value="ECO:0007669"/>
    <property type="project" value="UniProtKB-KW"/>
</dbReference>
<dbReference type="InterPro" id="IPR050194">
    <property type="entry name" value="Glycosyltransferase_grp1"/>
</dbReference>
<sequence>MRIGLLTREYPPDVYGGAGVHVGHLVPALRGLGGDVTVDVHCFGEARDGDPRTHAYQPPDGLADANPALQTLGVDVAMVARLADVDVAHSHTWYANMAGHLAKVLHDVPHVVTAHSLEPRRPWKAEQLGGGYRLSSWVERTAYEHADAVIAVSEGMRADVLDCYPTLDPDRVHVVHNGIDTAFYRPDPARDAVRAAGVDPDRPIVVFVGRITRQKGLSHLIAAAHAISHEAQIVLCAGAPDTPEIAEETGKAVAELSAARPGVIWVRRMLDTTQVRQLLSAATVFVCPSVYEPLGIVNLEAMACGTAVVASDVGGIPEVVDDGTTGLLVHFDEHGVERFRAGLADAVNALLADPQRAAAMGRAGRERAEREFSWEQAAARTMEIYRGLR</sequence>
<evidence type="ECO:0000256" key="2">
    <source>
        <dbReference type="ARBA" id="ARBA00022679"/>
    </source>
</evidence>
<dbReference type="Gene3D" id="3.40.50.2000">
    <property type="entry name" value="Glycogen Phosphorylase B"/>
    <property type="match status" value="2"/>
</dbReference>